<comment type="function">
    <text evidence="4">Catalyzes the base-exchange of a guanine (G) residue with the queuine precursor 7-aminomethyl-7-deazaguanine (PreQ1) at position 34 (anticodon wobble position) in tRNAs with GU(N) anticodons (tRNA-Asp, -Asn, -His and -Tyr). Catalysis occurs through a double-displacement mechanism. The nucleophile active site attacks the C1' of nucleotide 34 to detach the guanine base from the RNA, forming a covalent enzyme-RNA intermediate. The proton acceptor active site deprotonates the incoming PreQ1, allowing a nucleophilic attack on the C1' of the ribose to form the product. After dissociation, two additional enzymatic reactions on the tRNA convert PreQ1 to queuine (Q), resulting in the hypermodified nucleoside queuosine (7-(((4,5-cis-dihydroxy-2-cyclopenten-1-yl)amino)methyl)-7-deazaguanosine).</text>
</comment>
<comment type="similarity">
    <text evidence="4">Belongs to the queuine tRNA-ribosyltransferase family.</text>
</comment>
<keyword evidence="2 4" id="KW-0808">Transferase</keyword>
<dbReference type="UniPathway" id="UPA00392"/>
<feature type="active site" description="Nucleophile" evidence="4">
    <location>
        <position position="299"/>
    </location>
</feature>
<dbReference type="PANTHER" id="PTHR46499">
    <property type="entry name" value="QUEUINE TRNA-RIBOSYLTRANSFERASE"/>
    <property type="match status" value="1"/>
</dbReference>
<dbReference type="SUPFAM" id="SSF51713">
    <property type="entry name" value="tRNA-guanine transglycosylase"/>
    <property type="match status" value="1"/>
</dbReference>
<name>A0A1F6CJ34_9BACT</name>
<feature type="region of interest" description="RNA binding" evidence="4">
    <location>
        <begin position="280"/>
        <end position="286"/>
    </location>
</feature>
<feature type="binding site" evidence="4">
    <location>
        <begin position="89"/>
        <end position="93"/>
    </location>
    <ligand>
        <name>substrate</name>
    </ligand>
</feature>
<evidence type="ECO:0000256" key="1">
    <source>
        <dbReference type="ARBA" id="ARBA00022676"/>
    </source>
</evidence>
<feature type="active site" description="Proton acceptor" evidence="4">
    <location>
        <position position="89"/>
    </location>
</feature>
<reference evidence="6 7" key="1">
    <citation type="journal article" date="2016" name="Nat. Commun.">
        <title>Thousands of microbial genomes shed light on interconnected biogeochemical processes in an aquifer system.</title>
        <authorList>
            <person name="Anantharaman K."/>
            <person name="Brown C.T."/>
            <person name="Hug L.A."/>
            <person name="Sharon I."/>
            <person name="Castelle C.J."/>
            <person name="Probst A.J."/>
            <person name="Thomas B.C."/>
            <person name="Singh A."/>
            <person name="Wilkins M.J."/>
            <person name="Karaoz U."/>
            <person name="Brodie E.L."/>
            <person name="Williams K.H."/>
            <person name="Hubbard S.S."/>
            <person name="Banfield J.F."/>
        </authorList>
    </citation>
    <scope>NUCLEOTIDE SEQUENCE [LARGE SCALE GENOMIC DNA]</scope>
</reference>
<comment type="caution">
    <text evidence="6">The sequence shown here is derived from an EMBL/GenBank/DDBJ whole genome shotgun (WGS) entry which is preliminary data.</text>
</comment>
<keyword evidence="1 4" id="KW-0328">Glycosyltransferase</keyword>
<feature type="binding site" evidence="4">
    <location>
        <position position="178"/>
    </location>
    <ligand>
        <name>substrate</name>
    </ligand>
</feature>
<dbReference type="STRING" id="1798481.A2678_00560"/>
<evidence type="ECO:0000259" key="5">
    <source>
        <dbReference type="Pfam" id="PF01702"/>
    </source>
</evidence>
<feature type="binding site" evidence="4">
    <location>
        <position position="225"/>
    </location>
    <ligand>
        <name>substrate</name>
    </ligand>
</feature>
<keyword evidence="4" id="KW-0671">Queuosine biosynthesis</keyword>
<feature type="domain" description="tRNA-guanine(15) transglycosylase-like" evidence="5">
    <location>
        <begin position="135"/>
        <end position="418"/>
    </location>
</feature>
<dbReference type="NCBIfam" id="TIGR00430">
    <property type="entry name" value="Q_tRNA_tgt"/>
    <property type="match status" value="1"/>
</dbReference>
<dbReference type="GO" id="GO:0005829">
    <property type="term" value="C:cytosol"/>
    <property type="evidence" value="ECO:0007669"/>
    <property type="project" value="TreeGrafter"/>
</dbReference>
<evidence type="ECO:0000256" key="4">
    <source>
        <dbReference type="HAMAP-Rule" id="MF_00168"/>
    </source>
</evidence>
<feature type="domain" description="tRNA-guanine(15) transglycosylase-like" evidence="5">
    <location>
        <begin position="12"/>
        <end position="121"/>
    </location>
</feature>
<dbReference type="NCBIfam" id="TIGR00449">
    <property type="entry name" value="tgt_general"/>
    <property type="match status" value="1"/>
</dbReference>
<feature type="binding site" evidence="4">
    <location>
        <position position="252"/>
    </location>
    <ligand>
        <name>substrate</name>
    </ligand>
</feature>
<dbReference type="InterPro" id="IPR036511">
    <property type="entry name" value="TGT-like_sf"/>
</dbReference>
<organism evidence="6 7">
    <name type="scientific">Candidatus Kaiserbacteria bacterium RIFCSPHIGHO2_01_FULL_53_31</name>
    <dbReference type="NCBI Taxonomy" id="1798481"/>
    <lineage>
        <taxon>Bacteria</taxon>
        <taxon>Candidatus Kaiseribacteriota</taxon>
    </lineage>
</organism>
<dbReference type="Proteomes" id="UP000178815">
    <property type="component" value="Unassembled WGS sequence"/>
</dbReference>
<dbReference type="InterPro" id="IPR002616">
    <property type="entry name" value="tRNA_ribo_trans-like"/>
</dbReference>
<evidence type="ECO:0000256" key="2">
    <source>
        <dbReference type="ARBA" id="ARBA00022679"/>
    </source>
</evidence>
<dbReference type="InterPro" id="IPR004803">
    <property type="entry name" value="TGT"/>
</dbReference>
<dbReference type="AlphaFoldDB" id="A0A1F6CJ34"/>
<comment type="pathway">
    <text evidence="4">tRNA modification; tRNA-queuosine biosynthesis.</text>
</comment>
<dbReference type="GO" id="GO:0008616">
    <property type="term" value="P:tRNA queuosine(34) biosynthetic process"/>
    <property type="evidence" value="ECO:0007669"/>
    <property type="project" value="UniProtKB-UniRule"/>
</dbReference>
<dbReference type="PANTHER" id="PTHR46499:SF1">
    <property type="entry name" value="QUEUINE TRNA-RIBOSYLTRANSFERASE"/>
    <property type="match status" value="1"/>
</dbReference>
<proteinExistence type="inferred from homology"/>
<dbReference type="EC" id="2.4.2.29" evidence="4"/>
<comment type="caution">
    <text evidence="4">Lacks conserved residue(s) required for the propagation of feature annotation.</text>
</comment>
<sequence length="419" mass="45863">MSFKIEAHEGTARAGVLTTSHGVIHTPAFAPVGTKASVKGISPEQLLSLGAEVVLANTYHLYLQPSEKIVQKAGGLGKFMGWTGPTITDSGGFQVFSLGVAFGKTISKFVKKTIEEEVEMKPAIYDEDIASQHGQLAVIDEEGVTFTSHLDGSLHRFTPERSVEIQHALGADLFFAFDECTSPTASYEYQREAIERTHRWALRSLNAHRHNIDANQKQAIFGIVQGGRHEDLRRESAREIASMGFDGIGIGGSFSKEDMRGALQAAMSELPEEMPKHFLGIGEPGDILEGIANGIDLFDCVAATRIGRHGSIYTRHGIIHLTGEKYKNDFNPLDSLSLPKSDFGLRSSDIRKSGGLTSTERFTLAYVAHLIRSKEMLGSIVCSMHNLGFILTLVAGARLAIIDGRFDEYRANFVRDYYG</sequence>
<evidence type="ECO:0000256" key="3">
    <source>
        <dbReference type="ARBA" id="ARBA00022694"/>
    </source>
</evidence>
<feature type="region of interest" description="RNA binding; important for wobble base 34 recognition" evidence="4">
    <location>
        <begin position="304"/>
        <end position="308"/>
    </location>
</feature>
<dbReference type="EMBL" id="MFKU01000002">
    <property type="protein sequence ID" value="OGG49263.1"/>
    <property type="molecule type" value="Genomic_DNA"/>
</dbReference>
<dbReference type="Gene3D" id="3.20.20.105">
    <property type="entry name" value="Queuine tRNA-ribosyltransferase-like"/>
    <property type="match status" value="1"/>
</dbReference>
<comment type="subunit">
    <text evidence="4">Homodimer. Within each dimer, one monomer is responsible for RNA recognition and catalysis, while the other monomer binds to the replacement base PreQ1.</text>
</comment>
<evidence type="ECO:0000313" key="6">
    <source>
        <dbReference type="EMBL" id="OGG49263.1"/>
    </source>
</evidence>
<dbReference type="InterPro" id="IPR050076">
    <property type="entry name" value="ArchSynthase1/Queuine_TRR"/>
</dbReference>
<dbReference type="Pfam" id="PF01702">
    <property type="entry name" value="TGT"/>
    <property type="match status" value="2"/>
</dbReference>
<keyword evidence="3 4" id="KW-0819">tRNA processing</keyword>
<comment type="catalytic activity">
    <reaction evidence="4">
        <text>7-aminomethyl-7-carbaguanine + guanosine(34) in tRNA = 7-aminomethyl-7-carbaguanosine(34) in tRNA + guanine</text>
        <dbReference type="Rhea" id="RHEA:24104"/>
        <dbReference type="Rhea" id="RHEA-COMP:10341"/>
        <dbReference type="Rhea" id="RHEA-COMP:10342"/>
        <dbReference type="ChEBI" id="CHEBI:16235"/>
        <dbReference type="ChEBI" id="CHEBI:58703"/>
        <dbReference type="ChEBI" id="CHEBI:74269"/>
        <dbReference type="ChEBI" id="CHEBI:82833"/>
        <dbReference type="EC" id="2.4.2.29"/>
    </reaction>
</comment>
<protein>
    <recommendedName>
        <fullName evidence="4">Queuine tRNA-ribosyltransferase</fullName>
        <ecNumber evidence="4">2.4.2.29</ecNumber>
    </recommendedName>
    <alternativeName>
        <fullName evidence="4">Guanine insertion enzyme</fullName>
    </alternativeName>
    <alternativeName>
        <fullName evidence="4">tRNA-guanine transglycosylase</fullName>
    </alternativeName>
</protein>
<dbReference type="HAMAP" id="MF_00168">
    <property type="entry name" value="Q_tRNA_Tgt"/>
    <property type="match status" value="1"/>
</dbReference>
<dbReference type="GO" id="GO:0008479">
    <property type="term" value="F:tRNA-guanosine(34) queuine transglycosylase activity"/>
    <property type="evidence" value="ECO:0007669"/>
    <property type="project" value="UniProtKB-UniRule"/>
</dbReference>
<evidence type="ECO:0000313" key="7">
    <source>
        <dbReference type="Proteomes" id="UP000178815"/>
    </source>
</evidence>
<accession>A0A1F6CJ34</accession>
<gene>
    <name evidence="4" type="primary">tgt</name>
    <name evidence="6" type="ORF">A2678_00560</name>
</gene>